<comment type="similarity">
    <text evidence="1">Belongs to the glycosyltransferase 2 family. WaaE/KdtX subfamily.</text>
</comment>
<dbReference type="InterPro" id="IPR029044">
    <property type="entry name" value="Nucleotide-diphossugar_trans"/>
</dbReference>
<dbReference type="Proteomes" id="UP000886289">
    <property type="component" value="Unassembled WGS sequence"/>
</dbReference>
<dbReference type="PANTHER" id="PTHR43630:SF2">
    <property type="entry name" value="GLYCOSYLTRANSFERASE"/>
    <property type="match status" value="1"/>
</dbReference>
<dbReference type="AlphaFoldDB" id="A0A7C0U3G4"/>
<dbReference type="SUPFAM" id="SSF53448">
    <property type="entry name" value="Nucleotide-diphospho-sugar transferases"/>
    <property type="match status" value="1"/>
</dbReference>
<accession>A0A7C0U3G4</accession>
<dbReference type="InterPro" id="IPR001173">
    <property type="entry name" value="Glyco_trans_2-like"/>
</dbReference>
<dbReference type="Pfam" id="PF00535">
    <property type="entry name" value="Glycos_transf_2"/>
    <property type="match status" value="1"/>
</dbReference>
<name>A0A7C0U3G4_DESA2</name>
<proteinExistence type="inferred from homology"/>
<dbReference type="EMBL" id="DRBS01000311">
    <property type="protein sequence ID" value="HDD44859.1"/>
    <property type="molecule type" value="Genomic_DNA"/>
</dbReference>
<dbReference type="Gene3D" id="3.90.550.10">
    <property type="entry name" value="Spore Coat Polysaccharide Biosynthesis Protein SpsA, Chain A"/>
    <property type="match status" value="1"/>
</dbReference>
<evidence type="ECO:0000313" key="3">
    <source>
        <dbReference type="EMBL" id="HDD44859.1"/>
    </source>
</evidence>
<protein>
    <submittedName>
        <fullName evidence="3">Glycosyltransferase family 2 protein</fullName>
    </submittedName>
</protein>
<evidence type="ECO:0000259" key="2">
    <source>
        <dbReference type="Pfam" id="PF00535"/>
    </source>
</evidence>
<evidence type="ECO:0000256" key="1">
    <source>
        <dbReference type="ARBA" id="ARBA00038494"/>
    </source>
</evidence>
<sequence>MMKKLSVNVITFNEAHKLEKCLESVKWADEIIVIDSFSTDNTKEICSKYPNLKVFDYPFMGYGRMRNIAIEKSSGDWILSLDTDERVTDILKEEILEILKKDPPYDGFRIPRKSYFLGKWIKHCGWYPDYRSTQLFRKGFGEYTDYLAHDHFEFYNKAKIGTLKGHIEHETCLQIKEMFYKTQRYSELMAKEMHKRGKKFHAHQLITHPFFAFLRMYFFKKGFLDGIHGLILSTEQAYYTFLKYVKLWEIQKNEHSSNRG</sequence>
<dbReference type="PANTHER" id="PTHR43630">
    <property type="entry name" value="POLY-BETA-1,6-N-ACETYL-D-GLUCOSAMINE SYNTHASE"/>
    <property type="match status" value="1"/>
</dbReference>
<gene>
    <name evidence="3" type="ORF">ENG63_08390</name>
</gene>
<comment type="caution">
    <text evidence="3">The sequence shown here is derived from an EMBL/GenBank/DDBJ whole genome shotgun (WGS) entry which is preliminary data.</text>
</comment>
<dbReference type="CDD" id="cd02511">
    <property type="entry name" value="Beta4Glucosyltransferase"/>
    <property type="match status" value="1"/>
</dbReference>
<reference evidence="3" key="1">
    <citation type="journal article" date="2020" name="mSystems">
        <title>Genome- and Community-Level Interaction Insights into Carbon Utilization and Element Cycling Functions of Hydrothermarchaeota in Hydrothermal Sediment.</title>
        <authorList>
            <person name="Zhou Z."/>
            <person name="Liu Y."/>
            <person name="Xu W."/>
            <person name="Pan J."/>
            <person name="Luo Z.H."/>
            <person name="Li M."/>
        </authorList>
    </citation>
    <scope>NUCLEOTIDE SEQUENCE [LARGE SCALE GENOMIC DNA]</scope>
    <source>
        <strain evidence="3">HyVt-233</strain>
    </source>
</reference>
<feature type="domain" description="Glycosyltransferase 2-like" evidence="2">
    <location>
        <begin position="6"/>
        <end position="139"/>
    </location>
</feature>
<organism evidence="3">
    <name type="scientific">Desulfofervidus auxilii</name>
    <dbReference type="NCBI Taxonomy" id="1621989"/>
    <lineage>
        <taxon>Bacteria</taxon>
        <taxon>Pseudomonadati</taxon>
        <taxon>Thermodesulfobacteriota</taxon>
        <taxon>Candidatus Desulfofervidia</taxon>
        <taxon>Candidatus Desulfofervidales</taxon>
        <taxon>Candidatus Desulfofervidaceae</taxon>
        <taxon>Candidatus Desulfofervidus</taxon>
    </lineage>
</organism>